<proteinExistence type="inferred from homology"/>
<reference evidence="8 9" key="1">
    <citation type="journal article" date="2015" name="Sci. Rep.">
        <title>Chromosome-level genome map provides insights into diverse defense mechanisms in the medicinal fungus Ganoderma sinense.</title>
        <authorList>
            <person name="Zhu Y."/>
            <person name="Xu J."/>
            <person name="Sun C."/>
            <person name="Zhou S."/>
            <person name="Xu H."/>
            <person name="Nelson D.R."/>
            <person name="Qian J."/>
            <person name="Song J."/>
            <person name="Luo H."/>
            <person name="Xiang L."/>
            <person name="Li Y."/>
            <person name="Xu Z."/>
            <person name="Ji A."/>
            <person name="Wang L."/>
            <person name="Lu S."/>
            <person name="Hayward A."/>
            <person name="Sun W."/>
            <person name="Li X."/>
            <person name="Schwartz D.C."/>
            <person name="Wang Y."/>
            <person name="Chen S."/>
        </authorList>
    </citation>
    <scope>NUCLEOTIDE SEQUENCE [LARGE SCALE GENOMIC DNA]</scope>
    <source>
        <strain evidence="8 9">ZZ0214-1</strain>
    </source>
</reference>
<feature type="region of interest" description="Disordered" evidence="7">
    <location>
        <begin position="344"/>
        <end position="365"/>
    </location>
</feature>
<evidence type="ECO:0000256" key="4">
    <source>
        <dbReference type="ARBA" id="ARBA00022842"/>
    </source>
</evidence>
<name>A0A2G8RXH7_9APHY</name>
<evidence type="ECO:0000256" key="7">
    <source>
        <dbReference type="SAM" id="MobiDB-lite"/>
    </source>
</evidence>
<evidence type="ECO:0000256" key="1">
    <source>
        <dbReference type="ARBA" id="ARBA00001946"/>
    </source>
</evidence>
<dbReference type="InterPro" id="IPR034686">
    <property type="entry name" value="Terpene_cyclase-like_2"/>
</dbReference>
<dbReference type="EC" id="4.2.3.-" evidence="6"/>
<evidence type="ECO:0000256" key="5">
    <source>
        <dbReference type="ARBA" id="ARBA00023239"/>
    </source>
</evidence>
<feature type="compositionally biased region" description="Low complexity" evidence="7">
    <location>
        <begin position="344"/>
        <end position="363"/>
    </location>
</feature>
<sequence length="418" mass="47448">MSVEQLRPFPTHFRLKDLAAISGRVFEFKLNPHEREAAEATHAWFDSRNVYHGLKKKRFLSHRFDSYAGMSFPDADVSHLETCIAFFLWAFSFDDLSDEGALQSKPEAHQVGVDISMEVLRNPDAPPPNFPYAAMLHDIWRRFRATASPGACNRFFHAVESWMNSQVEQARNRATDEIPSVEEFIILRRRTIGGPIVEAMVEYSLDLHIPEQVWDHPVLQEMSKAVIDIMTWPNDLCSFNKEQADGDFQNLVFCIMIERDCDLQTAVDVLTEMLSQRVIDYERHRAQLPSFGPEVDAELARYNKAIEQYTQGTVVWYYHSPRYFRGQEVTGIPEIVVPVYERTTPAPEEPTPSASKSARSAPANVSPSLSKQAGLFVNTPVQHNARLSLLLVSLVACLLCASFVSFPSFPLNPRLVLS</sequence>
<dbReference type="SUPFAM" id="SSF48576">
    <property type="entry name" value="Terpenoid synthases"/>
    <property type="match status" value="1"/>
</dbReference>
<keyword evidence="5 6" id="KW-0456">Lyase</keyword>
<evidence type="ECO:0000313" key="9">
    <source>
        <dbReference type="Proteomes" id="UP000230002"/>
    </source>
</evidence>
<keyword evidence="9" id="KW-1185">Reference proteome</keyword>
<dbReference type="InterPro" id="IPR008949">
    <property type="entry name" value="Isoprenoid_synthase_dom_sf"/>
</dbReference>
<keyword evidence="3 6" id="KW-0479">Metal-binding</keyword>
<gene>
    <name evidence="8" type="ORF">GSI_11980</name>
</gene>
<evidence type="ECO:0000313" key="8">
    <source>
        <dbReference type="EMBL" id="PIL26225.1"/>
    </source>
</evidence>
<comment type="cofactor">
    <cofactor evidence="1 6">
        <name>Mg(2+)</name>
        <dbReference type="ChEBI" id="CHEBI:18420"/>
    </cofactor>
</comment>
<dbReference type="GO" id="GO:0008299">
    <property type="term" value="P:isoprenoid biosynthetic process"/>
    <property type="evidence" value="ECO:0007669"/>
    <property type="project" value="UniProtKB-ARBA"/>
</dbReference>
<dbReference type="Proteomes" id="UP000230002">
    <property type="component" value="Unassembled WGS sequence"/>
</dbReference>
<dbReference type="Pfam" id="PF19086">
    <property type="entry name" value="Terpene_syn_C_2"/>
    <property type="match status" value="1"/>
</dbReference>
<dbReference type="GO" id="GO:0046872">
    <property type="term" value="F:metal ion binding"/>
    <property type="evidence" value="ECO:0007669"/>
    <property type="project" value="UniProtKB-KW"/>
</dbReference>
<comment type="similarity">
    <text evidence="2 6">Belongs to the terpene synthase family.</text>
</comment>
<protein>
    <recommendedName>
        <fullName evidence="6">Terpene synthase</fullName>
        <ecNumber evidence="6">4.2.3.-</ecNumber>
    </recommendedName>
</protein>
<dbReference type="PANTHER" id="PTHR35201">
    <property type="entry name" value="TERPENE SYNTHASE"/>
    <property type="match status" value="1"/>
</dbReference>
<dbReference type="Gene3D" id="1.10.600.10">
    <property type="entry name" value="Farnesyl Diphosphate Synthase"/>
    <property type="match status" value="1"/>
</dbReference>
<accession>A0A2G8RXH7</accession>
<comment type="caution">
    <text evidence="8">The sequence shown here is derived from an EMBL/GenBank/DDBJ whole genome shotgun (WGS) entry which is preliminary data.</text>
</comment>
<dbReference type="SMR" id="A0A2G8RXH7"/>
<dbReference type="OrthoDB" id="6486656at2759"/>
<dbReference type="GO" id="GO:0010333">
    <property type="term" value="F:terpene synthase activity"/>
    <property type="evidence" value="ECO:0007669"/>
    <property type="project" value="InterPro"/>
</dbReference>
<evidence type="ECO:0000256" key="3">
    <source>
        <dbReference type="ARBA" id="ARBA00022723"/>
    </source>
</evidence>
<evidence type="ECO:0000256" key="2">
    <source>
        <dbReference type="ARBA" id="ARBA00006333"/>
    </source>
</evidence>
<keyword evidence="4 6" id="KW-0460">Magnesium</keyword>
<dbReference type="AlphaFoldDB" id="A0A2G8RXH7"/>
<dbReference type="SFLD" id="SFLDG01020">
    <property type="entry name" value="Terpene_Cyclase_Like_2"/>
    <property type="match status" value="1"/>
</dbReference>
<dbReference type="EMBL" id="AYKW01000045">
    <property type="protein sequence ID" value="PIL26225.1"/>
    <property type="molecule type" value="Genomic_DNA"/>
</dbReference>
<dbReference type="SFLD" id="SFLDS00005">
    <property type="entry name" value="Isoprenoid_Synthase_Type_I"/>
    <property type="match status" value="1"/>
</dbReference>
<evidence type="ECO:0000256" key="6">
    <source>
        <dbReference type="RuleBase" id="RU366034"/>
    </source>
</evidence>
<organism evidence="8 9">
    <name type="scientific">Ganoderma sinense ZZ0214-1</name>
    <dbReference type="NCBI Taxonomy" id="1077348"/>
    <lineage>
        <taxon>Eukaryota</taxon>
        <taxon>Fungi</taxon>
        <taxon>Dikarya</taxon>
        <taxon>Basidiomycota</taxon>
        <taxon>Agaricomycotina</taxon>
        <taxon>Agaricomycetes</taxon>
        <taxon>Polyporales</taxon>
        <taxon>Polyporaceae</taxon>
        <taxon>Ganoderma</taxon>
    </lineage>
</organism>
<dbReference type="PANTHER" id="PTHR35201:SF4">
    <property type="entry name" value="BETA-PINACENE SYNTHASE-RELATED"/>
    <property type="match status" value="1"/>
</dbReference>